<dbReference type="AlphaFoldDB" id="A0A9P8CMM4"/>
<keyword evidence="6" id="KW-1185">Reference proteome</keyword>
<sequence>MADISDSVDPTMPVPESTVPSKDANAESSTLTHETASGEHEDMPPLEGETVGPQPVSLPKSPAAIAHALGGGDVVLILDLPEVFTIGYDCVSFTAKHFGGVKDIPPGAHLVWVAHPNGTSVRCGAWITSSTQHKVHVLQWDKYNEILTVPSSAEARIQANSLANIHSKLIPYGDPASVNDQQQGTHIQGAAHDDNEVIWNRLTSCISETLLNRLTGQHNGDWFVSTVDKVRGVALIPAEIELENRISSSLQGRDLNFIFSQTAKTYSAAGVGSLRTQEATDASHHIISTLADPEKALSEDDFIGEFQFAYIVGTHMGNDACLQQWWYMLLKLILRSYSLIADRPALVEALLRSSAAQINHSLKHLETSVFDYSERQSRDLRLALTIYKRRLQEDGLGTPSVNLALSQIEAAVVQSPLGWDINKDSYIRQGTFMTEDGDIVAMETTDLEAEDERGEFAPEVVELDESGREKGLVSWTN</sequence>
<dbReference type="Gene3D" id="1.25.40.550">
    <property type="entry name" value="Aar2, C-terminal domain-like"/>
    <property type="match status" value="1"/>
</dbReference>
<protein>
    <submittedName>
        <fullName evidence="5">AAR2 protein-domain-containing protein</fullName>
    </submittedName>
</protein>
<evidence type="ECO:0000313" key="5">
    <source>
        <dbReference type="EMBL" id="KAG9252598.1"/>
    </source>
</evidence>
<evidence type="ECO:0000259" key="4">
    <source>
        <dbReference type="Pfam" id="PF20981"/>
    </source>
</evidence>
<reference evidence="5" key="1">
    <citation type="journal article" date="2021" name="IMA Fungus">
        <title>Genomic characterization of three marine fungi, including Emericellopsis atlantica sp. nov. with signatures of a generalist lifestyle and marine biomass degradation.</title>
        <authorList>
            <person name="Hagestad O.C."/>
            <person name="Hou L."/>
            <person name="Andersen J.H."/>
            <person name="Hansen E.H."/>
            <person name="Altermark B."/>
            <person name="Li C."/>
            <person name="Kuhnert E."/>
            <person name="Cox R.J."/>
            <person name="Crous P.W."/>
            <person name="Spatafora J.W."/>
            <person name="Lail K."/>
            <person name="Amirebrahimi M."/>
            <person name="Lipzen A."/>
            <person name="Pangilinan J."/>
            <person name="Andreopoulos W."/>
            <person name="Hayes R.D."/>
            <person name="Ng V."/>
            <person name="Grigoriev I.V."/>
            <person name="Jackson S.A."/>
            <person name="Sutton T.D.S."/>
            <person name="Dobson A.D.W."/>
            <person name="Rama T."/>
        </authorList>
    </citation>
    <scope>NUCLEOTIDE SEQUENCE</scope>
    <source>
        <strain evidence="5">TS7</strain>
    </source>
</reference>
<dbReference type="Gene3D" id="2.60.34.20">
    <property type="match status" value="1"/>
</dbReference>
<dbReference type="EMBL" id="MU251261">
    <property type="protein sequence ID" value="KAG9252598.1"/>
    <property type="molecule type" value="Genomic_DNA"/>
</dbReference>
<evidence type="ECO:0000256" key="2">
    <source>
        <dbReference type="SAM" id="MobiDB-lite"/>
    </source>
</evidence>
<accession>A0A9P8CMM4</accession>
<feature type="domain" description="AAR2 N-terminal" evidence="4">
    <location>
        <begin position="72"/>
        <end position="216"/>
    </location>
</feature>
<feature type="domain" description="AAR2 C-terminal" evidence="3">
    <location>
        <begin position="261"/>
        <end position="420"/>
    </location>
</feature>
<dbReference type="RefSeq" id="XP_046116522.1">
    <property type="nucleotide sequence ID" value="XM_046258199.1"/>
</dbReference>
<comment type="caution">
    <text evidence="5">The sequence shown here is derived from an EMBL/GenBank/DDBJ whole genome shotgun (WGS) entry which is preliminary data.</text>
</comment>
<dbReference type="Proteomes" id="UP000887229">
    <property type="component" value="Unassembled WGS sequence"/>
</dbReference>
<proteinExistence type="inferred from homology"/>
<dbReference type="InterPro" id="IPR038514">
    <property type="entry name" value="AAR2_C_sf"/>
</dbReference>
<feature type="compositionally biased region" description="Polar residues" evidence="2">
    <location>
        <begin position="26"/>
        <end position="35"/>
    </location>
</feature>
<dbReference type="GeneID" id="70289102"/>
<evidence type="ECO:0000259" key="3">
    <source>
        <dbReference type="Pfam" id="PF05282"/>
    </source>
</evidence>
<dbReference type="PANTHER" id="PTHR12689:SF4">
    <property type="entry name" value="PROTEIN AAR2 HOMOLOG"/>
    <property type="match status" value="1"/>
</dbReference>
<dbReference type="InterPro" id="IPR033648">
    <property type="entry name" value="AAR2_C"/>
</dbReference>
<dbReference type="Pfam" id="PF20981">
    <property type="entry name" value="AAR2_1st"/>
    <property type="match status" value="1"/>
</dbReference>
<dbReference type="GO" id="GO:0000244">
    <property type="term" value="P:spliceosomal tri-snRNP complex assembly"/>
    <property type="evidence" value="ECO:0007669"/>
    <property type="project" value="TreeGrafter"/>
</dbReference>
<evidence type="ECO:0000256" key="1">
    <source>
        <dbReference type="ARBA" id="ARBA00006281"/>
    </source>
</evidence>
<dbReference type="OrthoDB" id="201752at2759"/>
<dbReference type="InterPro" id="IPR007946">
    <property type="entry name" value="AAR2"/>
</dbReference>
<dbReference type="InterPro" id="IPR038516">
    <property type="entry name" value="AAR2_N_sf"/>
</dbReference>
<feature type="region of interest" description="Disordered" evidence="2">
    <location>
        <begin position="1"/>
        <end position="57"/>
    </location>
</feature>
<gene>
    <name evidence="5" type="ORF">F5Z01DRAFT_219310</name>
</gene>
<organism evidence="5 6">
    <name type="scientific">Emericellopsis atlantica</name>
    <dbReference type="NCBI Taxonomy" id="2614577"/>
    <lineage>
        <taxon>Eukaryota</taxon>
        <taxon>Fungi</taxon>
        <taxon>Dikarya</taxon>
        <taxon>Ascomycota</taxon>
        <taxon>Pezizomycotina</taxon>
        <taxon>Sordariomycetes</taxon>
        <taxon>Hypocreomycetidae</taxon>
        <taxon>Hypocreales</taxon>
        <taxon>Bionectriaceae</taxon>
        <taxon>Emericellopsis</taxon>
    </lineage>
</organism>
<dbReference type="InterPro" id="IPR033647">
    <property type="entry name" value="Aar2_N"/>
</dbReference>
<comment type="similarity">
    <text evidence="1">Belongs to the AAR2 family.</text>
</comment>
<evidence type="ECO:0000313" key="6">
    <source>
        <dbReference type="Proteomes" id="UP000887229"/>
    </source>
</evidence>
<dbReference type="CDD" id="cd13778">
    <property type="entry name" value="Aar2_C"/>
    <property type="match status" value="1"/>
</dbReference>
<dbReference type="PANTHER" id="PTHR12689">
    <property type="entry name" value="A1 CISTRON SPLICING FACTOR AAR2-RELATED"/>
    <property type="match status" value="1"/>
</dbReference>
<dbReference type="Pfam" id="PF05282">
    <property type="entry name" value="AAR2"/>
    <property type="match status" value="1"/>
</dbReference>
<name>A0A9P8CMM4_9HYPO</name>
<dbReference type="CDD" id="cd13777">
    <property type="entry name" value="Aar2_N"/>
    <property type="match status" value="1"/>
</dbReference>